<evidence type="ECO:0000259" key="4">
    <source>
        <dbReference type="PROSITE" id="PS50042"/>
    </source>
</evidence>
<dbReference type="Pfam" id="PF13545">
    <property type="entry name" value="HTH_Crp_2"/>
    <property type="match status" value="1"/>
</dbReference>
<name>A0A6I6GP40_9BACT</name>
<keyword evidence="1" id="KW-0805">Transcription regulation</keyword>
<dbReference type="SUPFAM" id="SSF51206">
    <property type="entry name" value="cAMP-binding domain-like"/>
    <property type="match status" value="1"/>
</dbReference>
<dbReference type="AlphaFoldDB" id="A0A6I6GP40"/>
<dbReference type="InterPro" id="IPR012318">
    <property type="entry name" value="HTH_CRP"/>
</dbReference>
<dbReference type="InterPro" id="IPR036390">
    <property type="entry name" value="WH_DNA-bd_sf"/>
</dbReference>
<protein>
    <submittedName>
        <fullName evidence="6">Helix-turn-helix domain-containing protein</fullName>
    </submittedName>
</protein>
<evidence type="ECO:0000256" key="1">
    <source>
        <dbReference type="ARBA" id="ARBA00023015"/>
    </source>
</evidence>
<dbReference type="PANTHER" id="PTHR24567">
    <property type="entry name" value="CRP FAMILY TRANSCRIPTIONAL REGULATORY PROTEIN"/>
    <property type="match status" value="1"/>
</dbReference>
<dbReference type="GO" id="GO:0005829">
    <property type="term" value="C:cytosol"/>
    <property type="evidence" value="ECO:0007669"/>
    <property type="project" value="TreeGrafter"/>
</dbReference>
<dbReference type="GO" id="GO:0003700">
    <property type="term" value="F:DNA-binding transcription factor activity"/>
    <property type="evidence" value="ECO:0007669"/>
    <property type="project" value="TreeGrafter"/>
</dbReference>
<dbReference type="PANTHER" id="PTHR24567:SF26">
    <property type="entry name" value="REGULATORY PROTEIN YEIL"/>
    <property type="match status" value="1"/>
</dbReference>
<dbReference type="InterPro" id="IPR014710">
    <property type="entry name" value="RmlC-like_jellyroll"/>
</dbReference>
<dbReference type="Gene3D" id="1.10.10.10">
    <property type="entry name" value="Winged helix-like DNA-binding domain superfamily/Winged helix DNA-binding domain"/>
    <property type="match status" value="1"/>
</dbReference>
<evidence type="ECO:0000256" key="2">
    <source>
        <dbReference type="ARBA" id="ARBA00023125"/>
    </source>
</evidence>
<dbReference type="GO" id="GO:0003677">
    <property type="term" value="F:DNA binding"/>
    <property type="evidence" value="ECO:0007669"/>
    <property type="project" value="UniProtKB-KW"/>
</dbReference>
<dbReference type="PROSITE" id="PS50042">
    <property type="entry name" value="CNMP_BINDING_3"/>
    <property type="match status" value="1"/>
</dbReference>
<evidence type="ECO:0000313" key="6">
    <source>
        <dbReference type="EMBL" id="QGW29428.1"/>
    </source>
</evidence>
<dbReference type="CDD" id="cd00038">
    <property type="entry name" value="CAP_ED"/>
    <property type="match status" value="1"/>
</dbReference>
<organism evidence="6 7">
    <name type="scientific">Phnomibacter ginsenosidimutans</name>
    <dbReference type="NCBI Taxonomy" id="2676868"/>
    <lineage>
        <taxon>Bacteria</taxon>
        <taxon>Pseudomonadati</taxon>
        <taxon>Bacteroidota</taxon>
        <taxon>Chitinophagia</taxon>
        <taxon>Chitinophagales</taxon>
        <taxon>Chitinophagaceae</taxon>
        <taxon>Phnomibacter</taxon>
    </lineage>
</organism>
<keyword evidence="7" id="KW-1185">Reference proteome</keyword>
<dbReference type="PROSITE" id="PS51063">
    <property type="entry name" value="HTH_CRP_2"/>
    <property type="match status" value="1"/>
</dbReference>
<dbReference type="InterPro" id="IPR050397">
    <property type="entry name" value="Env_Response_Regulators"/>
</dbReference>
<feature type="domain" description="Cyclic nucleotide-binding" evidence="4">
    <location>
        <begin position="6"/>
        <end position="131"/>
    </location>
</feature>
<dbReference type="KEGG" id="fls:GLV81_16115"/>
<dbReference type="InterPro" id="IPR018490">
    <property type="entry name" value="cNMP-bd_dom_sf"/>
</dbReference>
<evidence type="ECO:0000313" key="7">
    <source>
        <dbReference type="Proteomes" id="UP000426027"/>
    </source>
</evidence>
<reference evidence="6 7" key="1">
    <citation type="submission" date="2019-11" db="EMBL/GenBank/DDBJ databases">
        <authorList>
            <person name="Im W.T."/>
        </authorList>
    </citation>
    <scope>NUCLEOTIDE SEQUENCE [LARGE SCALE GENOMIC DNA]</scope>
    <source>
        <strain evidence="6 7">SB-02</strain>
    </source>
</reference>
<feature type="domain" description="HTH crp-type" evidence="5">
    <location>
        <begin position="145"/>
        <end position="208"/>
    </location>
</feature>
<dbReference type="Gene3D" id="2.60.120.10">
    <property type="entry name" value="Jelly Rolls"/>
    <property type="match status" value="1"/>
</dbReference>
<dbReference type="Proteomes" id="UP000426027">
    <property type="component" value="Chromosome"/>
</dbReference>
<dbReference type="RefSeq" id="WP_157479780.1">
    <property type="nucleotide sequence ID" value="NZ_CP046566.1"/>
</dbReference>
<sequence length="208" mass="23819">MSQPALLRSTYALLGEDLLQAIETHGQYMDVPAGTTLVREGQFVKVVPLVLHGTVKVFTKTEDKELLLYYIRPSESCVMSFAAGMGDEPSKIMAVAEEATTLWLLPVAQLRQWVTEFPRINLLFFTQYNQRYAELIDTINALLFNRLDSRVYQYLKEKTRMKGELVLDLRHRQIAQDLGTAREVVTRVMKRLEQEGKIKQADGKILLL</sequence>
<evidence type="ECO:0000256" key="3">
    <source>
        <dbReference type="ARBA" id="ARBA00023163"/>
    </source>
</evidence>
<dbReference type="SMART" id="SM00419">
    <property type="entry name" value="HTH_CRP"/>
    <property type="match status" value="1"/>
</dbReference>
<dbReference type="Pfam" id="PF00027">
    <property type="entry name" value="cNMP_binding"/>
    <property type="match status" value="1"/>
</dbReference>
<dbReference type="InterPro" id="IPR036388">
    <property type="entry name" value="WH-like_DNA-bd_sf"/>
</dbReference>
<dbReference type="InterPro" id="IPR000595">
    <property type="entry name" value="cNMP-bd_dom"/>
</dbReference>
<keyword evidence="2" id="KW-0238">DNA-binding</keyword>
<dbReference type="SUPFAM" id="SSF46785">
    <property type="entry name" value="Winged helix' DNA-binding domain"/>
    <property type="match status" value="1"/>
</dbReference>
<gene>
    <name evidence="6" type="ORF">GLV81_16115</name>
</gene>
<keyword evidence="3" id="KW-0804">Transcription</keyword>
<accession>A0A6I6GP40</accession>
<dbReference type="PRINTS" id="PR00034">
    <property type="entry name" value="HTHCRP"/>
</dbReference>
<proteinExistence type="predicted"/>
<dbReference type="EMBL" id="CP046566">
    <property type="protein sequence ID" value="QGW29428.1"/>
    <property type="molecule type" value="Genomic_DNA"/>
</dbReference>
<evidence type="ECO:0000259" key="5">
    <source>
        <dbReference type="PROSITE" id="PS51063"/>
    </source>
</evidence>